<name>A0A1G8X3E1_ACTMZ</name>
<dbReference type="EMBL" id="FNFM01000002">
    <property type="protein sequence ID" value="SDJ84971.1"/>
    <property type="molecule type" value="Genomic_DNA"/>
</dbReference>
<dbReference type="PANTHER" id="PTHR42110:SF1">
    <property type="entry name" value="L-ASPARAGINASE, PUTATIVE (AFU_ORTHOLOGUE AFUA_3G11890)-RELATED"/>
    <property type="match status" value="1"/>
</dbReference>
<dbReference type="Proteomes" id="UP000199213">
    <property type="component" value="Unassembled WGS sequence"/>
</dbReference>
<dbReference type="AlphaFoldDB" id="A0A1G8X3E1"/>
<evidence type="ECO:0000313" key="1">
    <source>
        <dbReference type="EMBL" id="SDJ84971.1"/>
    </source>
</evidence>
<sequence>MNEQVEQTPLVELVRGEIREGLHHGSVVVLAPDGRVARFAGEVNRPMYPRSANKPAQAVGMLRAGLRLDEEADLAMAAASHNGEPEHVLRTREVLHRHDLTEDALRCPTDWPLREDERDRRASEGFGKQRITMNCSGKHAAMLATCTQRGWATEDYLDPKHPLQIELHGAVAELAGEPIDSVSVDGCGAPLFALSLTGLARTFRSMVTATTGTTERRVADAMRAHPWFVAGTEREDTLLMRAVPGLLSKSGVEGVLALALPDGHAIALKIADGSARARLPVAVAALRAVGVDNESLTELAESSVLGGGRRMGTVRALKGLFD</sequence>
<dbReference type="RefSeq" id="WP_092626601.1">
    <property type="nucleotide sequence ID" value="NZ_FNFM01000002.1"/>
</dbReference>
<organism evidence="1 2">
    <name type="scientific">Actinopolyspora mzabensis</name>
    <dbReference type="NCBI Taxonomy" id="995066"/>
    <lineage>
        <taxon>Bacteria</taxon>
        <taxon>Bacillati</taxon>
        <taxon>Actinomycetota</taxon>
        <taxon>Actinomycetes</taxon>
        <taxon>Actinopolysporales</taxon>
        <taxon>Actinopolysporaceae</taxon>
        <taxon>Actinopolyspora</taxon>
    </lineage>
</organism>
<proteinExistence type="predicted"/>
<reference evidence="2" key="1">
    <citation type="submission" date="2016-10" db="EMBL/GenBank/DDBJ databases">
        <authorList>
            <person name="Varghese N."/>
            <person name="Submissions S."/>
        </authorList>
    </citation>
    <scope>NUCLEOTIDE SEQUENCE [LARGE SCALE GENOMIC DNA]</scope>
    <source>
        <strain evidence="2">DSM 45460</strain>
    </source>
</reference>
<dbReference type="OrthoDB" id="9780674at2"/>
<keyword evidence="2" id="KW-1185">Reference proteome</keyword>
<dbReference type="PANTHER" id="PTHR42110">
    <property type="entry name" value="L-ASPARAGINASE, PUTATIVE (AFU_ORTHOLOGUE AFUA_3G11890)-RELATED"/>
    <property type="match status" value="1"/>
</dbReference>
<accession>A0A1G8X3E1</accession>
<dbReference type="Pfam" id="PF06089">
    <property type="entry name" value="Asparaginase_II"/>
    <property type="match status" value="1"/>
</dbReference>
<gene>
    <name evidence="1" type="ORF">SAMN04487820_102359</name>
</gene>
<evidence type="ECO:0000313" key="2">
    <source>
        <dbReference type="Proteomes" id="UP000199213"/>
    </source>
</evidence>
<protein>
    <submittedName>
        <fullName evidence="1">Asparaginase</fullName>
    </submittedName>
</protein>
<dbReference type="InterPro" id="IPR010349">
    <property type="entry name" value="Asparaginase_II"/>
</dbReference>